<proteinExistence type="predicted"/>
<evidence type="ECO:0000313" key="1">
    <source>
        <dbReference type="EMBL" id="KAH1082669.1"/>
    </source>
</evidence>
<dbReference type="OrthoDB" id="999066at2759"/>
<evidence type="ECO:0008006" key="3">
    <source>
        <dbReference type="Google" id="ProtNLM"/>
    </source>
</evidence>
<organism evidence="1 2">
    <name type="scientific">Gossypium stocksii</name>
    <dbReference type="NCBI Taxonomy" id="47602"/>
    <lineage>
        <taxon>Eukaryota</taxon>
        <taxon>Viridiplantae</taxon>
        <taxon>Streptophyta</taxon>
        <taxon>Embryophyta</taxon>
        <taxon>Tracheophyta</taxon>
        <taxon>Spermatophyta</taxon>
        <taxon>Magnoliopsida</taxon>
        <taxon>eudicotyledons</taxon>
        <taxon>Gunneridae</taxon>
        <taxon>Pentapetalae</taxon>
        <taxon>rosids</taxon>
        <taxon>malvids</taxon>
        <taxon>Malvales</taxon>
        <taxon>Malvaceae</taxon>
        <taxon>Malvoideae</taxon>
        <taxon>Gossypium</taxon>
    </lineage>
</organism>
<comment type="caution">
    <text evidence="1">The sequence shown here is derived from an EMBL/GenBank/DDBJ whole genome shotgun (WGS) entry which is preliminary data.</text>
</comment>
<dbReference type="Proteomes" id="UP000828251">
    <property type="component" value="Unassembled WGS sequence"/>
</dbReference>
<protein>
    <recommendedName>
        <fullName evidence="3">Transposase MuDR plant domain-containing protein</fullName>
    </recommendedName>
</protein>
<accession>A0A9D3VII6</accession>
<dbReference type="AlphaFoldDB" id="A0A9D3VII6"/>
<evidence type="ECO:0000313" key="2">
    <source>
        <dbReference type="Proteomes" id="UP000828251"/>
    </source>
</evidence>
<reference evidence="1 2" key="1">
    <citation type="journal article" date="2021" name="Plant Biotechnol. J.">
        <title>Multi-omics assisted identification of the key and species-specific regulatory components of drought-tolerant mechanisms in Gossypium stocksii.</title>
        <authorList>
            <person name="Yu D."/>
            <person name="Ke L."/>
            <person name="Zhang D."/>
            <person name="Wu Y."/>
            <person name="Sun Y."/>
            <person name="Mei J."/>
            <person name="Sun J."/>
            <person name="Sun Y."/>
        </authorList>
    </citation>
    <scope>NUCLEOTIDE SEQUENCE [LARGE SCALE GENOMIC DNA]</scope>
    <source>
        <strain evidence="2">cv. E1</strain>
        <tissue evidence="1">Leaf</tissue>
    </source>
</reference>
<gene>
    <name evidence="1" type="ORF">J1N35_022430</name>
</gene>
<keyword evidence="2" id="KW-1185">Reference proteome</keyword>
<sequence length="179" mass="20707">MILLSVKVVKVIEVVRRGLMLLSIKVVRVMEVVWRGLGKLRGKLVGKVRKQYLMRLKVKALDSSFEAKVPEEVDCEGLNDSVGKEEDGNETEYFYSDDHRSILGSEDDNSDVCRRRNRFPTYNPNSASPHFYIEMLFNDGKQFKSVICKYLVCCKRELKIIRNEPNRVRVKCIASQKCK</sequence>
<dbReference type="EMBL" id="JAIQCV010000007">
    <property type="protein sequence ID" value="KAH1082669.1"/>
    <property type="molecule type" value="Genomic_DNA"/>
</dbReference>
<name>A0A9D3VII6_9ROSI</name>